<protein>
    <submittedName>
        <fullName evidence="2">Low molecular weight protein-tyrosine-phosphatase YwlE</fullName>
        <ecNumber evidence="2">3.1.3.48</ecNumber>
    </submittedName>
</protein>
<reference evidence="2 3" key="1">
    <citation type="submission" date="2019-02" db="EMBL/GenBank/DDBJ databases">
        <title>Deep-cultivation of Planctomycetes and their phenomic and genomic characterization uncovers novel biology.</title>
        <authorList>
            <person name="Wiegand S."/>
            <person name="Jogler M."/>
            <person name="Boedeker C."/>
            <person name="Pinto D."/>
            <person name="Vollmers J."/>
            <person name="Rivas-Marin E."/>
            <person name="Kohn T."/>
            <person name="Peeters S.H."/>
            <person name="Heuer A."/>
            <person name="Rast P."/>
            <person name="Oberbeckmann S."/>
            <person name="Bunk B."/>
            <person name="Jeske O."/>
            <person name="Meyerdierks A."/>
            <person name="Storesund J.E."/>
            <person name="Kallscheuer N."/>
            <person name="Luecker S."/>
            <person name="Lage O.M."/>
            <person name="Pohl T."/>
            <person name="Merkel B.J."/>
            <person name="Hornburger P."/>
            <person name="Mueller R.-W."/>
            <person name="Bruemmer F."/>
            <person name="Labrenz M."/>
            <person name="Spormann A.M."/>
            <person name="Op den Camp H."/>
            <person name="Overmann J."/>
            <person name="Amann R."/>
            <person name="Jetten M.S.M."/>
            <person name="Mascher T."/>
            <person name="Medema M.H."/>
            <person name="Devos D.P."/>
            <person name="Kaster A.-K."/>
            <person name="Ovreas L."/>
            <person name="Rohde M."/>
            <person name="Galperin M.Y."/>
            <person name="Jogler C."/>
        </authorList>
    </citation>
    <scope>NUCLEOTIDE SEQUENCE [LARGE SCALE GENOMIC DNA]</scope>
    <source>
        <strain evidence="2 3">ETA_A8</strain>
    </source>
</reference>
<accession>A0A517Y7Y6</accession>
<dbReference type="SUPFAM" id="SSF52788">
    <property type="entry name" value="Phosphotyrosine protein phosphatases I"/>
    <property type="match status" value="1"/>
</dbReference>
<dbReference type="EC" id="3.1.3.48" evidence="2"/>
<dbReference type="InterPro" id="IPR023485">
    <property type="entry name" value="Ptyr_pPase"/>
</dbReference>
<dbReference type="Pfam" id="PF01451">
    <property type="entry name" value="LMWPc"/>
    <property type="match status" value="1"/>
</dbReference>
<dbReference type="Proteomes" id="UP000315017">
    <property type="component" value="Chromosome"/>
</dbReference>
<evidence type="ECO:0000259" key="1">
    <source>
        <dbReference type="SMART" id="SM00226"/>
    </source>
</evidence>
<dbReference type="KEGG" id="aagg:ETAA8_14350"/>
<organism evidence="2 3">
    <name type="scientific">Anatilimnocola aggregata</name>
    <dbReference type="NCBI Taxonomy" id="2528021"/>
    <lineage>
        <taxon>Bacteria</taxon>
        <taxon>Pseudomonadati</taxon>
        <taxon>Planctomycetota</taxon>
        <taxon>Planctomycetia</taxon>
        <taxon>Pirellulales</taxon>
        <taxon>Pirellulaceae</taxon>
        <taxon>Anatilimnocola</taxon>
    </lineage>
</organism>
<dbReference type="EMBL" id="CP036274">
    <property type="protein sequence ID" value="QDU26357.1"/>
    <property type="molecule type" value="Genomic_DNA"/>
</dbReference>
<evidence type="ECO:0000313" key="3">
    <source>
        <dbReference type="Proteomes" id="UP000315017"/>
    </source>
</evidence>
<keyword evidence="3" id="KW-1185">Reference proteome</keyword>
<dbReference type="SMART" id="SM00226">
    <property type="entry name" value="LMWPc"/>
    <property type="match status" value="1"/>
</dbReference>
<sequence length="144" mass="16594">MKLLFLCTGNYYRSRYAEILFNAQAERLGLPWRAESRGLALDPRNPGPMSRHTMAALREEAIQFEEHLRLPLPVTAGDFAAADKVVAVKEAEHRQLIESQFAEWLPRVEFWHVHDVDYCGPEEALPHLQREVASLVERLRSDQT</sequence>
<dbReference type="AlphaFoldDB" id="A0A517Y7Y6"/>
<evidence type="ECO:0000313" key="2">
    <source>
        <dbReference type="EMBL" id="QDU26357.1"/>
    </source>
</evidence>
<keyword evidence="2" id="KW-0378">Hydrolase</keyword>
<name>A0A517Y7Y6_9BACT</name>
<dbReference type="RefSeq" id="WP_145086788.1">
    <property type="nucleotide sequence ID" value="NZ_CP036274.1"/>
</dbReference>
<dbReference type="Gene3D" id="3.40.50.2300">
    <property type="match status" value="1"/>
</dbReference>
<dbReference type="OrthoDB" id="9784339at2"/>
<feature type="domain" description="Phosphotyrosine protein phosphatase I" evidence="1">
    <location>
        <begin position="1"/>
        <end position="138"/>
    </location>
</feature>
<gene>
    <name evidence="2" type="primary">ywlE_1</name>
    <name evidence="2" type="ORF">ETAA8_14350</name>
</gene>
<dbReference type="InterPro" id="IPR036196">
    <property type="entry name" value="Ptyr_pPase_sf"/>
</dbReference>
<dbReference type="GO" id="GO:0004725">
    <property type="term" value="F:protein tyrosine phosphatase activity"/>
    <property type="evidence" value="ECO:0007669"/>
    <property type="project" value="UniProtKB-EC"/>
</dbReference>
<proteinExistence type="predicted"/>